<keyword evidence="6" id="KW-1185">Reference proteome</keyword>
<sequence>MSSTTMSPVKVGIIGYGNSARVFHLPHILSVPELSLVAFFQRARASNDDKPKSSDDYPNCKHYHDFDKFLADENIELVVVTTRDDSHADLSIAALEAGKNVVCEKPLGQTSEQVLRMLEAQKRSGKILFPFQNRRYDSDFRTVQRVIQSGALGDIHEMALHYDWDLPAWIAGMGDKPYTPGAGMMFGIGCHKLDQALALFGRPSTVTGFYRALRPGAGDSKIDDTFTIVLHYPKSGPHRNLEVVVKCNVINKTKHQFAYFVRGTKGSFLKLGEDPQEAQVQSGMKPSDEGYGEEDEDIWGDLASEDRANDSQVKRGSLWCGKVKSEKGSWGMYYRDVAKAVRGDPVVVKAETSADGIRIIELARESAEKGRSMVFEA</sequence>
<proteinExistence type="inferred from homology"/>
<dbReference type="Proteomes" id="UP000193218">
    <property type="component" value="Unassembled WGS sequence"/>
</dbReference>
<reference evidence="5 6" key="1">
    <citation type="submission" date="2017-03" db="EMBL/GenBank/DDBJ databases">
        <title>Widespread Adenine N6-methylation of Active Genes in Fungi.</title>
        <authorList>
            <consortium name="DOE Joint Genome Institute"/>
            <person name="Mondo S.J."/>
            <person name="Dannebaum R.O."/>
            <person name="Kuo R.C."/>
            <person name="Louie K.B."/>
            <person name="Bewick A.J."/>
            <person name="Labutti K."/>
            <person name="Haridas S."/>
            <person name="Kuo A."/>
            <person name="Salamov A."/>
            <person name="Ahrendt S.R."/>
            <person name="Lau R."/>
            <person name="Bowen B.P."/>
            <person name="Lipzen A."/>
            <person name="Sullivan W."/>
            <person name="Andreopoulos W.B."/>
            <person name="Clum A."/>
            <person name="Lindquist E."/>
            <person name="Daum C."/>
            <person name="Northen T.R."/>
            <person name="Ramamoorthy G."/>
            <person name="Schmitz R.J."/>
            <person name="Gryganskyi A."/>
            <person name="Culley D."/>
            <person name="Magnuson J."/>
            <person name="James T.Y."/>
            <person name="O'Malley M.A."/>
            <person name="Stajich J.E."/>
            <person name="Spatafora J.W."/>
            <person name="Visel A."/>
            <person name="Grigoriev I.V."/>
        </authorList>
    </citation>
    <scope>NUCLEOTIDE SEQUENCE [LARGE SCALE GENOMIC DNA]</scope>
    <source>
        <strain evidence="5 6">NRRL Y-17943</strain>
    </source>
</reference>
<dbReference type="EMBL" id="NBSH01000005">
    <property type="protein sequence ID" value="ORX38075.1"/>
    <property type="molecule type" value="Genomic_DNA"/>
</dbReference>
<comment type="similarity">
    <text evidence="1">Belongs to the Gfo/Idh/MocA family.</text>
</comment>
<dbReference type="AlphaFoldDB" id="A0A1Y1ULS1"/>
<dbReference type="InParanoid" id="A0A1Y1ULS1"/>
<feature type="domain" description="Gfo/Idh/MocA-like oxidoreductase N-terminal" evidence="3">
    <location>
        <begin position="9"/>
        <end position="129"/>
    </location>
</feature>
<name>A0A1Y1ULS1_9TREE</name>
<evidence type="ECO:0000259" key="4">
    <source>
        <dbReference type="Pfam" id="PF22725"/>
    </source>
</evidence>
<dbReference type="InterPro" id="IPR000683">
    <property type="entry name" value="Gfo/Idh/MocA-like_OxRdtase_N"/>
</dbReference>
<dbReference type="InterPro" id="IPR036291">
    <property type="entry name" value="NAD(P)-bd_dom_sf"/>
</dbReference>
<dbReference type="Gene3D" id="3.40.50.720">
    <property type="entry name" value="NAD(P)-binding Rossmann-like Domain"/>
    <property type="match status" value="1"/>
</dbReference>
<dbReference type="PANTHER" id="PTHR43708">
    <property type="entry name" value="CONSERVED EXPRESSED OXIDOREDUCTASE (EUROFUNG)"/>
    <property type="match status" value="1"/>
</dbReference>
<evidence type="ECO:0000256" key="1">
    <source>
        <dbReference type="ARBA" id="ARBA00010928"/>
    </source>
</evidence>
<dbReference type="Gene3D" id="3.30.360.10">
    <property type="entry name" value="Dihydrodipicolinate Reductase, domain 2"/>
    <property type="match status" value="1"/>
</dbReference>
<dbReference type="SUPFAM" id="SSF55347">
    <property type="entry name" value="Glyceraldehyde-3-phosphate dehydrogenase-like, C-terminal domain"/>
    <property type="match status" value="1"/>
</dbReference>
<gene>
    <name evidence="5" type="ORF">BD324DRAFT_624409</name>
</gene>
<feature type="domain" description="GFO/IDH/MocA-like oxidoreductase" evidence="4">
    <location>
        <begin position="140"/>
        <end position="268"/>
    </location>
</feature>
<organism evidence="5 6">
    <name type="scientific">Kockovaella imperatae</name>
    <dbReference type="NCBI Taxonomy" id="4999"/>
    <lineage>
        <taxon>Eukaryota</taxon>
        <taxon>Fungi</taxon>
        <taxon>Dikarya</taxon>
        <taxon>Basidiomycota</taxon>
        <taxon>Agaricomycotina</taxon>
        <taxon>Tremellomycetes</taxon>
        <taxon>Tremellales</taxon>
        <taxon>Cuniculitremaceae</taxon>
        <taxon>Kockovaella</taxon>
    </lineage>
</organism>
<comment type="caution">
    <text evidence="5">The sequence shown here is derived from an EMBL/GenBank/DDBJ whole genome shotgun (WGS) entry which is preliminary data.</text>
</comment>
<dbReference type="InterPro" id="IPR055170">
    <property type="entry name" value="GFO_IDH_MocA-like_dom"/>
</dbReference>
<protein>
    <submittedName>
        <fullName evidence="5">Oxidoreductase</fullName>
    </submittedName>
</protein>
<dbReference type="Pfam" id="PF01408">
    <property type="entry name" value="GFO_IDH_MocA"/>
    <property type="match status" value="1"/>
</dbReference>
<keyword evidence="2" id="KW-0560">Oxidoreductase</keyword>
<dbReference type="Pfam" id="PF22725">
    <property type="entry name" value="GFO_IDH_MocA_C3"/>
    <property type="match status" value="1"/>
</dbReference>
<dbReference type="STRING" id="4999.A0A1Y1ULS1"/>
<evidence type="ECO:0000256" key="2">
    <source>
        <dbReference type="ARBA" id="ARBA00023002"/>
    </source>
</evidence>
<dbReference type="GeneID" id="33557508"/>
<evidence type="ECO:0000313" key="6">
    <source>
        <dbReference type="Proteomes" id="UP000193218"/>
    </source>
</evidence>
<dbReference type="PANTHER" id="PTHR43708:SF5">
    <property type="entry name" value="CONSERVED EXPRESSED OXIDOREDUCTASE (EUROFUNG)-RELATED"/>
    <property type="match status" value="1"/>
</dbReference>
<dbReference type="SUPFAM" id="SSF51735">
    <property type="entry name" value="NAD(P)-binding Rossmann-fold domains"/>
    <property type="match status" value="1"/>
</dbReference>
<dbReference type="GO" id="GO:0000166">
    <property type="term" value="F:nucleotide binding"/>
    <property type="evidence" value="ECO:0007669"/>
    <property type="project" value="InterPro"/>
</dbReference>
<accession>A0A1Y1ULS1</accession>
<evidence type="ECO:0000259" key="3">
    <source>
        <dbReference type="Pfam" id="PF01408"/>
    </source>
</evidence>
<dbReference type="GO" id="GO:0016491">
    <property type="term" value="F:oxidoreductase activity"/>
    <property type="evidence" value="ECO:0007669"/>
    <property type="project" value="UniProtKB-KW"/>
</dbReference>
<dbReference type="InterPro" id="IPR051317">
    <property type="entry name" value="Gfo/Idh/MocA_oxidoreduct"/>
</dbReference>
<dbReference type="RefSeq" id="XP_021872062.1">
    <property type="nucleotide sequence ID" value="XM_022015699.1"/>
</dbReference>
<evidence type="ECO:0000313" key="5">
    <source>
        <dbReference type="EMBL" id="ORX38075.1"/>
    </source>
</evidence>
<dbReference type="OrthoDB" id="446809at2759"/>